<dbReference type="AlphaFoldDB" id="A0A846MPP6"/>
<reference evidence="2 3" key="1">
    <citation type="submission" date="2020-03" db="EMBL/GenBank/DDBJ databases">
        <title>Genomic Encyclopedia of Type Strains, Phase IV (KMG-IV): sequencing the most valuable type-strain genomes for metagenomic binning, comparative biology and taxonomic classification.</title>
        <authorList>
            <person name="Goeker M."/>
        </authorList>
    </citation>
    <scope>NUCLEOTIDE SEQUENCE [LARGE SCALE GENOMIC DNA]</scope>
    <source>
        <strain evidence="2 3">DSM 5718</strain>
    </source>
</reference>
<dbReference type="Pfam" id="PF13692">
    <property type="entry name" value="Glyco_trans_1_4"/>
    <property type="match status" value="1"/>
</dbReference>
<dbReference type="Gene3D" id="3.40.50.2000">
    <property type="entry name" value="Glycogen Phosphorylase B"/>
    <property type="match status" value="2"/>
</dbReference>
<keyword evidence="2" id="KW-0808">Transferase</keyword>
<dbReference type="Pfam" id="PF13579">
    <property type="entry name" value="Glyco_trans_4_4"/>
    <property type="match status" value="1"/>
</dbReference>
<dbReference type="PANTHER" id="PTHR12526">
    <property type="entry name" value="GLYCOSYLTRANSFERASE"/>
    <property type="match status" value="1"/>
</dbReference>
<evidence type="ECO:0000313" key="2">
    <source>
        <dbReference type="EMBL" id="NIK73287.1"/>
    </source>
</evidence>
<sequence length="376" mass="42458">MRSIYKIAMVANSSWNLAHFRAPLIQHFLAQDKEVWAIAPMDESSQRLKAWGVRCLPLQMQAKGVNPWQDGHTLWQLYTYYRKHRFDVALHFTVKPNLYGSVAARWAGVRSVCNVSGLGTVFLHNTPATRIARWMYRLMLPAADWVFFQNQEDRQLFLQRRLVQAERSGLVPGSGVDTDYFALTPLPTARPFTFLLIARALYDKGIVEFVEALRLLRQKYALEVRGVLLGKIAEQPTKVDIPRKQVDAWVKAGDIEYAGVVEDVRPLIAAADCVVLPSYREGSSRALLEAAAMGRPLIATDVPGCNNIVLEGVNGFLCKPADSSSLAMSMKRMMDLSVEQRKAMGIAARQRVETLFDTRLVIEAYERVLQYLNTLQ</sequence>
<name>A0A846MPP6_9BACT</name>
<protein>
    <submittedName>
        <fullName evidence="2">Glycosyltransferase involved in cell wall biosynthesis</fullName>
    </submittedName>
</protein>
<dbReference type="PANTHER" id="PTHR12526:SF638">
    <property type="entry name" value="SPORE COAT PROTEIN SA"/>
    <property type="match status" value="1"/>
</dbReference>
<accession>A0A846MPP6</accession>
<feature type="domain" description="Glycosyltransferase subfamily 4-like N-terminal" evidence="1">
    <location>
        <begin position="35"/>
        <end position="169"/>
    </location>
</feature>
<dbReference type="Proteomes" id="UP000537126">
    <property type="component" value="Unassembled WGS sequence"/>
</dbReference>
<dbReference type="EMBL" id="JAASRN010000001">
    <property type="protein sequence ID" value="NIK73287.1"/>
    <property type="molecule type" value="Genomic_DNA"/>
</dbReference>
<dbReference type="CDD" id="cd03808">
    <property type="entry name" value="GT4_CapM-like"/>
    <property type="match status" value="1"/>
</dbReference>
<gene>
    <name evidence="2" type="ORF">FHS56_000773</name>
</gene>
<evidence type="ECO:0000313" key="3">
    <source>
        <dbReference type="Proteomes" id="UP000537126"/>
    </source>
</evidence>
<proteinExistence type="predicted"/>
<evidence type="ECO:0000259" key="1">
    <source>
        <dbReference type="Pfam" id="PF13579"/>
    </source>
</evidence>
<comment type="caution">
    <text evidence="2">The sequence shown here is derived from an EMBL/GenBank/DDBJ whole genome shotgun (WGS) entry which is preliminary data.</text>
</comment>
<dbReference type="SUPFAM" id="SSF53756">
    <property type="entry name" value="UDP-Glycosyltransferase/glycogen phosphorylase"/>
    <property type="match status" value="1"/>
</dbReference>
<dbReference type="InterPro" id="IPR028098">
    <property type="entry name" value="Glyco_trans_4-like_N"/>
</dbReference>
<organism evidence="2 3">
    <name type="scientific">Thermonema lapsum</name>
    <dbReference type="NCBI Taxonomy" id="28195"/>
    <lineage>
        <taxon>Bacteria</taxon>
        <taxon>Pseudomonadati</taxon>
        <taxon>Bacteroidota</taxon>
        <taxon>Cytophagia</taxon>
        <taxon>Cytophagales</taxon>
        <taxon>Thermonemataceae</taxon>
        <taxon>Thermonema</taxon>
    </lineage>
</organism>
<dbReference type="GO" id="GO:0016757">
    <property type="term" value="F:glycosyltransferase activity"/>
    <property type="evidence" value="ECO:0007669"/>
    <property type="project" value="UniProtKB-ARBA"/>
</dbReference>
<keyword evidence="3" id="KW-1185">Reference proteome</keyword>
<dbReference type="RefSeq" id="WP_166918544.1">
    <property type="nucleotide sequence ID" value="NZ_JAASRN010000001.1"/>
</dbReference>